<dbReference type="Proteomes" id="UP001499933">
    <property type="component" value="Unassembled WGS sequence"/>
</dbReference>
<keyword evidence="2" id="KW-1185">Reference proteome</keyword>
<evidence type="ECO:0000313" key="2">
    <source>
        <dbReference type="Proteomes" id="UP001499933"/>
    </source>
</evidence>
<dbReference type="EMBL" id="BAAAOG010000002">
    <property type="protein sequence ID" value="GAA1953356.1"/>
    <property type="molecule type" value="Genomic_DNA"/>
</dbReference>
<comment type="caution">
    <text evidence="1">The sequence shown here is derived from an EMBL/GenBank/DDBJ whole genome shotgun (WGS) entry which is preliminary data.</text>
</comment>
<gene>
    <name evidence="1" type="ORF">GCM10009776_14010</name>
</gene>
<sequence>MDRVMIIHTEPLSISRRGAVAGPSIAAGASRERAVSEDVDHPHPVPPAAVATLALTQHQRRDRTASLTALLEQPGAEDVVGRPLQMARQRLDGTRVA</sequence>
<proteinExistence type="predicted"/>
<protein>
    <submittedName>
        <fullName evidence="1">Uncharacterized protein</fullName>
    </submittedName>
</protein>
<evidence type="ECO:0000313" key="1">
    <source>
        <dbReference type="EMBL" id="GAA1953356.1"/>
    </source>
</evidence>
<reference evidence="2" key="1">
    <citation type="journal article" date="2019" name="Int. J. Syst. Evol. Microbiol.">
        <title>The Global Catalogue of Microorganisms (GCM) 10K type strain sequencing project: providing services to taxonomists for standard genome sequencing and annotation.</title>
        <authorList>
            <consortium name="The Broad Institute Genomics Platform"/>
            <consortium name="The Broad Institute Genome Sequencing Center for Infectious Disease"/>
            <person name="Wu L."/>
            <person name="Ma J."/>
        </authorList>
    </citation>
    <scope>NUCLEOTIDE SEQUENCE [LARGE SCALE GENOMIC DNA]</scope>
    <source>
        <strain evidence="2">JCM 14901</strain>
    </source>
</reference>
<organism evidence="1 2">
    <name type="scientific">Microbacterium deminutum</name>
    <dbReference type="NCBI Taxonomy" id="344164"/>
    <lineage>
        <taxon>Bacteria</taxon>
        <taxon>Bacillati</taxon>
        <taxon>Actinomycetota</taxon>
        <taxon>Actinomycetes</taxon>
        <taxon>Micrococcales</taxon>
        <taxon>Microbacteriaceae</taxon>
        <taxon>Microbacterium</taxon>
    </lineage>
</organism>
<name>A0ABP5BVH9_9MICO</name>
<accession>A0ABP5BVH9</accession>